<dbReference type="Gene3D" id="1.10.340.30">
    <property type="entry name" value="Hypothetical protein, domain 2"/>
    <property type="match status" value="1"/>
</dbReference>
<dbReference type="CDD" id="cd00056">
    <property type="entry name" value="ENDO3c"/>
    <property type="match status" value="1"/>
</dbReference>
<dbReference type="SUPFAM" id="SSF48150">
    <property type="entry name" value="DNA-glycosylase"/>
    <property type="match status" value="1"/>
</dbReference>
<dbReference type="InterPro" id="IPR011257">
    <property type="entry name" value="DNA_glycosylase"/>
</dbReference>
<dbReference type="EMBL" id="PQGG01000029">
    <property type="protein sequence ID" value="POP52325.1"/>
    <property type="molecule type" value="Genomic_DNA"/>
</dbReference>
<dbReference type="GO" id="GO:0032131">
    <property type="term" value="F:alkylated DNA binding"/>
    <property type="evidence" value="ECO:0007669"/>
    <property type="project" value="TreeGrafter"/>
</dbReference>
<name>A0A2S4HEB3_9GAMM</name>
<reference evidence="6" key="1">
    <citation type="submission" date="2018-01" db="EMBL/GenBank/DDBJ databases">
        <authorList>
            <person name="Yu X.-D."/>
        </authorList>
    </citation>
    <scope>NUCLEOTIDE SEQUENCE</scope>
    <source>
        <strain evidence="6">ZX-21</strain>
    </source>
</reference>
<accession>A0A2S4HEB3</accession>
<dbReference type="Pfam" id="PF00730">
    <property type="entry name" value="HhH-GPD"/>
    <property type="match status" value="1"/>
</dbReference>
<protein>
    <recommendedName>
        <fullName evidence="2">DNA-3-methyladenine glycosylase II</fullName>
        <ecNumber evidence="2">3.2.2.21</ecNumber>
    </recommendedName>
</protein>
<gene>
    <name evidence="6" type="ORF">C0068_12370</name>
</gene>
<dbReference type="GO" id="GO:0006285">
    <property type="term" value="P:base-excision repair, AP site formation"/>
    <property type="evidence" value="ECO:0007669"/>
    <property type="project" value="TreeGrafter"/>
</dbReference>
<dbReference type="SMART" id="SM00478">
    <property type="entry name" value="ENDO3c"/>
    <property type="match status" value="1"/>
</dbReference>
<dbReference type="PANTHER" id="PTHR43003">
    <property type="entry name" value="DNA-3-METHYLADENINE GLYCOSYLASE"/>
    <property type="match status" value="1"/>
</dbReference>
<organism evidence="6 7">
    <name type="scientific">Zhongshania marina</name>
    <dbReference type="NCBI Taxonomy" id="2304603"/>
    <lineage>
        <taxon>Bacteria</taxon>
        <taxon>Pseudomonadati</taxon>
        <taxon>Pseudomonadota</taxon>
        <taxon>Gammaproteobacteria</taxon>
        <taxon>Cellvibrionales</taxon>
        <taxon>Spongiibacteraceae</taxon>
        <taxon>Zhongshania</taxon>
    </lineage>
</organism>
<dbReference type="GO" id="GO:0043916">
    <property type="term" value="F:DNA-7-methylguanine glycosylase activity"/>
    <property type="evidence" value="ECO:0007669"/>
    <property type="project" value="TreeGrafter"/>
</dbReference>
<dbReference type="Gene3D" id="1.10.1670.40">
    <property type="match status" value="1"/>
</dbReference>
<dbReference type="GO" id="GO:0006307">
    <property type="term" value="P:DNA alkylation repair"/>
    <property type="evidence" value="ECO:0007669"/>
    <property type="project" value="TreeGrafter"/>
</dbReference>
<dbReference type="GO" id="GO:0005737">
    <property type="term" value="C:cytoplasm"/>
    <property type="evidence" value="ECO:0007669"/>
    <property type="project" value="TreeGrafter"/>
</dbReference>
<evidence type="ECO:0000313" key="7">
    <source>
        <dbReference type="Proteomes" id="UP000237222"/>
    </source>
</evidence>
<evidence type="ECO:0000259" key="5">
    <source>
        <dbReference type="SMART" id="SM00478"/>
    </source>
</evidence>
<comment type="caution">
    <text evidence="6">The sequence shown here is derived from an EMBL/GenBank/DDBJ whole genome shotgun (WGS) entry which is preliminary data.</text>
</comment>
<dbReference type="GO" id="GO:0008725">
    <property type="term" value="F:DNA-3-methyladenine glycosylase activity"/>
    <property type="evidence" value="ECO:0007669"/>
    <property type="project" value="TreeGrafter"/>
</dbReference>
<dbReference type="RefSeq" id="WP_103684784.1">
    <property type="nucleotide sequence ID" value="NZ_PQGG01000029.1"/>
</dbReference>
<comment type="catalytic activity">
    <reaction evidence="1">
        <text>Hydrolysis of alkylated DNA, releasing 3-methyladenine, 3-methylguanine, 7-methylguanine and 7-methyladenine.</text>
        <dbReference type="EC" id="3.2.2.21"/>
    </reaction>
</comment>
<dbReference type="InterPro" id="IPR003265">
    <property type="entry name" value="HhH-GPD_domain"/>
</dbReference>
<evidence type="ECO:0000256" key="3">
    <source>
        <dbReference type="ARBA" id="ARBA00022763"/>
    </source>
</evidence>
<dbReference type="InterPro" id="IPR051912">
    <property type="entry name" value="Alkylbase_DNA_Glycosylase/TA"/>
</dbReference>
<sequence length="326" mass="35770">MAVNPKGVVLDIEVPLPAGFRFKDVLAFHDRDKEQVSERVYTYAEFSSSPQLVNSLDKAMLWDGFAACLRIHFISNIAKVSLHIDTEKPRISAATREGWSLRLEGLSRRMLGLDQDVEEFEKAVAGHRELASLVYRRSGLRVPQSASPFEALCWAVTGQQISVNAAISIRRRFIQSLGVAHSQGLLCHPDPASLAASKVEQLRSLGLSIGKANTLLALAAAIESKELAILDNKEKLGDESADAIRAALLAIRGIGPWTVNYVLLRGLGYLDGSLHGDVAVRRNLQLLLGREVKITAEETQVWLAQFSPWRALVAAHLWAMQSGDGF</sequence>
<dbReference type="OrthoDB" id="9811249at2"/>
<evidence type="ECO:0000256" key="4">
    <source>
        <dbReference type="ARBA" id="ARBA00023204"/>
    </source>
</evidence>
<dbReference type="Proteomes" id="UP000237222">
    <property type="component" value="Unassembled WGS sequence"/>
</dbReference>
<dbReference type="EC" id="3.2.2.21" evidence="2"/>
<dbReference type="GO" id="GO:0032993">
    <property type="term" value="C:protein-DNA complex"/>
    <property type="evidence" value="ECO:0007669"/>
    <property type="project" value="TreeGrafter"/>
</dbReference>
<evidence type="ECO:0000256" key="1">
    <source>
        <dbReference type="ARBA" id="ARBA00000086"/>
    </source>
</evidence>
<keyword evidence="3" id="KW-0227">DNA damage</keyword>
<evidence type="ECO:0000256" key="2">
    <source>
        <dbReference type="ARBA" id="ARBA00012000"/>
    </source>
</evidence>
<feature type="domain" description="HhH-GPD" evidence="5">
    <location>
        <begin position="157"/>
        <end position="322"/>
    </location>
</feature>
<proteinExistence type="predicted"/>
<evidence type="ECO:0000313" key="6">
    <source>
        <dbReference type="EMBL" id="POP52325.1"/>
    </source>
</evidence>
<keyword evidence="4" id="KW-0234">DNA repair</keyword>
<dbReference type="PANTHER" id="PTHR43003:SF13">
    <property type="entry name" value="DNA-3-METHYLADENINE GLYCOSYLASE 2"/>
    <property type="match status" value="1"/>
</dbReference>
<dbReference type="AlphaFoldDB" id="A0A2S4HEB3"/>